<dbReference type="GO" id="GO:1990904">
    <property type="term" value="C:ribonucleoprotein complex"/>
    <property type="evidence" value="ECO:0007669"/>
    <property type="project" value="UniProtKB-KW"/>
</dbReference>
<keyword evidence="3" id="KW-0687">Ribonucleoprotein</keyword>
<dbReference type="InterPro" id="IPR029004">
    <property type="entry name" value="Ribosomal_eL28/Mak16"/>
</dbReference>
<reference evidence="5" key="1">
    <citation type="submission" date="2021-01" db="EMBL/GenBank/DDBJ databases">
        <authorList>
            <person name="Corre E."/>
            <person name="Pelletier E."/>
            <person name="Niang G."/>
            <person name="Scheremetjew M."/>
            <person name="Finn R."/>
            <person name="Kale V."/>
            <person name="Holt S."/>
            <person name="Cochrane G."/>
            <person name="Meng A."/>
            <person name="Brown T."/>
            <person name="Cohen L."/>
        </authorList>
    </citation>
    <scope>NUCLEOTIDE SEQUENCE</scope>
    <source>
        <strain evidence="5">CCMP3278</strain>
    </source>
</reference>
<feature type="domain" description="Ribosomal eL28/Mak16" evidence="4">
    <location>
        <begin position="5"/>
        <end position="118"/>
    </location>
</feature>
<proteinExistence type="inferred from homology"/>
<evidence type="ECO:0000256" key="2">
    <source>
        <dbReference type="ARBA" id="ARBA00022980"/>
    </source>
</evidence>
<dbReference type="Gene3D" id="3.30.390.110">
    <property type="match status" value="1"/>
</dbReference>
<evidence type="ECO:0000256" key="3">
    <source>
        <dbReference type="ARBA" id="ARBA00023274"/>
    </source>
</evidence>
<evidence type="ECO:0000256" key="1">
    <source>
        <dbReference type="ARBA" id="ARBA00007926"/>
    </source>
</evidence>
<dbReference type="GO" id="GO:0003735">
    <property type="term" value="F:structural constituent of ribosome"/>
    <property type="evidence" value="ECO:0007669"/>
    <property type="project" value="InterPro"/>
</dbReference>
<dbReference type="InterPro" id="IPR002672">
    <property type="entry name" value="Ribosomal_eL28"/>
</dbReference>
<name>A0A7S0ZF62_9RHOD</name>
<organism evidence="5">
    <name type="scientific">Timspurckia oligopyrenoides</name>
    <dbReference type="NCBI Taxonomy" id="708627"/>
    <lineage>
        <taxon>Eukaryota</taxon>
        <taxon>Rhodophyta</taxon>
        <taxon>Bangiophyceae</taxon>
        <taxon>Porphyridiales</taxon>
        <taxon>Porphyridiaceae</taxon>
        <taxon>Timspurckia</taxon>
    </lineage>
</organism>
<gene>
    <name evidence="5" type="ORF">TOLI1172_LOCUS4357</name>
</gene>
<comment type="similarity">
    <text evidence="1">Belongs to the eukaryotic ribosomal protein eL28 family.</text>
</comment>
<accession>A0A7S0ZF62</accession>
<sequence length="128" mass="14090">MSESLLWQITRTSNCNLRKQQGKVFFTKEKGNLTSMNSFKASGLANERTADISVGKDGNVVLSFKSNKAMLSKPAKMYKSITLNKGARRSLKIVDKVLSKTRPDLKKVALARASKLIKAQNKAKAASK</sequence>
<dbReference type="EMBL" id="HBFP01006118">
    <property type="protein sequence ID" value="CAD8819968.1"/>
    <property type="molecule type" value="Transcribed_RNA"/>
</dbReference>
<protein>
    <recommendedName>
        <fullName evidence="4">Ribosomal eL28/Mak16 domain-containing protein</fullName>
    </recommendedName>
</protein>
<evidence type="ECO:0000313" key="5">
    <source>
        <dbReference type="EMBL" id="CAD8819968.1"/>
    </source>
</evidence>
<keyword evidence="2" id="KW-0689">Ribosomal protein</keyword>
<dbReference type="PANTHER" id="PTHR10544">
    <property type="entry name" value="60S RIBOSOMAL PROTEIN L28"/>
    <property type="match status" value="1"/>
</dbReference>
<dbReference type="GO" id="GO:0006412">
    <property type="term" value="P:translation"/>
    <property type="evidence" value="ECO:0007669"/>
    <property type="project" value="InterPro"/>
</dbReference>
<evidence type="ECO:0000259" key="4">
    <source>
        <dbReference type="Pfam" id="PF01778"/>
    </source>
</evidence>
<dbReference type="Pfam" id="PF01778">
    <property type="entry name" value="Ribosomal_L28e"/>
    <property type="match status" value="1"/>
</dbReference>
<dbReference type="GO" id="GO:0005840">
    <property type="term" value="C:ribosome"/>
    <property type="evidence" value="ECO:0007669"/>
    <property type="project" value="UniProtKB-KW"/>
</dbReference>
<dbReference type="AlphaFoldDB" id="A0A7S0ZF62"/>